<name>A0A0B7MW17_9FUNG</name>
<dbReference type="Proteomes" id="UP000054107">
    <property type="component" value="Unassembled WGS sequence"/>
</dbReference>
<evidence type="ECO:0000313" key="2">
    <source>
        <dbReference type="Proteomes" id="UP000054107"/>
    </source>
</evidence>
<evidence type="ECO:0000313" key="1">
    <source>
        <dbReference type="EMBL" id="CEP10261.1"/>
    </source>
</evidence>
<dbReference type="PANTHER" id="PTHR33064:SF37">
    <property type="entry name" value="RIBONUCLEASE H"/>
    <property type="match status" value="1"/>
</dbReference>
<organism evidence="1 2">
    <name type="scientific">Parasitella parasitica</name>
    <dbReference type="NCBI Taxonomy" id="35722"/>
    <lineage>
        <taxon>Eukaryota</taxon>
        <taxon>Fungi</taxon>
        <taxon>Fungi incertae sedis</taxon>
        <taxon>Mucoromycota</taxon>
        <taxon>Mucoromycotina</taxon>
        <taxon>Mucoromycetes</taxon>
        <taxon>Mucorales</taxon>
        <taxon>Mucorineae</taxon>
        <taxon>Mucoraceae</taxon>
        <taxon>Parasitella</taxon>
    </lineage>
</organism>
<dbReference type="STRING" id="35722.A0A0B7MW17"/>
<evidence type="ECO:0008006" key="3">
    <source>
        <dbReference type="Google" id="ProtNLM"/>
    </source>
</evidence>
<dbReference type="InterPro" id="IPR043502">
    <property type="entry name" value="DNA/RNA_pol_sf"/>
</dbReference>
<protein>
    <recommendedName>
        <fullName evidence="3">Reverse transcriptase domain-containing protein</fullName>
    </recommendedName>
</protein>
<dbReference type="AlphaFoldDB" id="A0A0B7MW17"/>
<dbReference type="InterPro" id="IPR051320">
    <property type="entry name" value="Viral_Replic_Matur_Polypro"/>
</dbReference>
<dbReference type="SUPFAM" id="SSF56672">
    <property type="entry name" value="DNA/RNA polymerases"/>
    <property type="match status" value="1"/>
</dbReference>
<keyword evidence="2" id="KW-1185">Reference proteome</keyword>
<dbReference type="Gene3D" id="3.30.70.270">
    <property type="match status" value="2"/>
</dbReference>
<reference evidence="1 2" key="1">
    <citation type="submission" date="2014-09" db="EMBL/GenBank/DDBJ databases">
        <authorList>
            <person name="Ellenberger Sabrina"/>
        </authorList>
    </citation>
    <scope>NUCLEOTIDE SEQUENCE [LARGE SCALE GENOMIC DNA]</scope>
    <source>
        <strain evidence="1 2">CBS 412.66</strain>
    </source>
</reference>
<dbReference type="EMBL" id="LN723598">
    <property type="protein sequence ID" value="CEP10261.1"/>
    <property type="molecule type" value="Genomic_DNA"/>
</dbReference>
<proteinExistence type="predicted"/>
<accession>A0A0B7MW17</accession>
<gene>
    <name evidence="1" type="primary">PARPA_03915.1 scaffold 10463</name>
</gene>
<dbReference type="InterPro" id="IPR043128">
    <property type="entry name" value="Rev_trsase/Diguanyl_cyclase"/>
</dbReference>
<dbReference type="PANTHER" id="PTHR33064">
    <property type="entry name" value="POL PROTEIN"/>
    <property type="match status" value="1"/>
</dbReference>
<dbReference type="OrthoDB" id="2275801at2759"/>
<sequence length="106" mass="12399">MEDMLQQFSEVKLVLNSKKCKFFQQEVNLLGYHVLVKDEITPQAEKLDKIEQFPVPENQTEVRGFLNLCGFYRQHIRCFSEIANPLSLLLKKIRRVLLSSKLSESL</sequence>